<evidence type="ECO:0000256" key="2">
    <source>
        <dbReference type="ARBA" id="ARBA00022723"/>
    </source>
</evidence>
<dbReference type="Pfam" id="PF09261">
    <property type="entry name" value="Alpha-mann_mid"/>
    <property type="match status" value="1"/>
</dbReference>
<organism evidence="6 7">
    <name type="scientific">Paenibacillus mucilaginosus 3016</name>
    <dbReference type="NCBI Taxonomy" id="1116391"/>
    <lineage>
        <taxon>Bacteria</taxon>
        <taxon>Bacillati</taxon>
        <taxon>Bacillota</taxon>
        <taxon>Bacilli</taxon>
        <taxon>Bacillales</taxon>
        <taxon>Paenibacillaceae</taxon>
        <taxon>Paenibacillus</taxon>
    </lineage>
</organism>
<accession>H6NCM8</accession>
<dbReference type="Pfam" id="PF17677">
    <property type="entry name" value="Glyco_hydro38C2"/>
    <property type="match status" value="1"/>
</dbReference>
<dbReference type="GO" id="GO:0006013">
    <property type="term" value="P:mannose metabolic process"/>
    <property type="evidence" value="ECO:0007669"/>
    <property type="project" value="InterPro"/>
</dbReference>
<dbReference type="InterPro" id="IPR015341">
    <property type="entry name" value="Glyco_hydro_38_cen"/>
</dbReference>
<name>H6NCM8_9BACL</name>
<dbReference type="SUPFAM" id="SSF74650">
    <property type="entry name" value="Galactose mutarotase-like"/>
    <property type="match status" value="1"/>
</dbReference>
<keyword evidence="7" id="KW-1185">Reference proteome</keyword>
<dbReference type="InterPro" id="IPR011682">
    <property type="entry name" value="Glyco_hydro_38_C"/>
</dbReference>
<keyword evidence="2" id="KW-0479">Metal-binding</keyword>
<dbReference type="RefSeq" id="WP_014369390.1">
    <property type="nucleotide sequence ID" value="NC_016935.1"/>
</dbReference>
<evidence type="ECO:0000256" key="4">
    <source>
        <dbReference type="ARBA" id="ARBA00023295"/>
    </source>
</evidence>
<evidence type="ECO:0000313" key="6">
    <source>
        <dbReference type="EMBL" id="AFC28957.1"/>
    </source>
</evidence>
<proteinExistence type="inferred from homology"/>
<protein>
    <submittedName>
        <fullName evidence="6">Putative alpha-mannosidase</fullName>
    </submittedName>
</protein>
<dbReference type="SUPFAM" id="SSF88713">
    <property type="entry name" value="Glycoside hydrolase/deacetylase"/>
    <property type="match status" value="1"/>
</dbReference>
<dbReference type="PANTHER" id="PTHR46017">
    <property type="entry name" value="ALPHA-MANNOSIDASE 2C1"/>
    <property type="match status" value="1"/>
</dbReference>
<dbReference type="InterPro" id="IPR000602">
    <property type="entry name" value="Glyco_hydro_38_N"/>
</dbReference>
<dbReference type="Gene3D" id="2.70.98.30">
    <property type="entry name" value="Golgi alpha-mannosidase II, domain 4"/>
    <property type="match status" value="1"/>
</dbReference>
<dbReference type="STRING" id="1116391.PM3016_2059"/>
<dbReference type="InterPro" id="IPR011013">
    <property type="entry name" value="Gal_mutarotase_sf_dom"/>
</dbReference>
<dbReference type="GO" id="GO:0009313">
    <property type="term" value="P:oligosaccharide catabolic process"/>
    <property type="evidence" value="ECO:0007669"/>
    <property type="project" value="TreeGrafter"/>
</dbReference>
<dbReference type="PANTHER" id="PTHR46017:SF1">
    <property type="entry name" value="ALPHA-MANNOSIDASE 2C1"/>
    <property type="match status" value="1"/>
</dbReference>
<keyword evidence="3" id="KW-0378">Hydrolase</keyword>
<feature type="domain" description="Glycoside hydrolase family 38 central" evidence="5">
    <location>
        <begin position="274"/>
        <end position="347"/>
    </location>
</feature>
<keyword evidence="4" id="KW-0326">Glycosidase</keyword>
<evidence type="ECO:0000256" key="3">
    <source>
        <dbReference type="ARBA" id="ARBA00022801"/>
    </source>
</evidence>
<dbReference type="GO" id="GO:0030246">
    <property type="term" value="F:carbohydrate binding"/>
    <property type="evidence" value="ECO:0007669"/>
    <property type="project" value="InterPro"/>
</dbReference>
<dbReference type="KEGG" id="pmq:PM3016_2059"/>
<dbReference type="GO" id="GO:0046872">
    <property type="term" value="F:metal ion binding"/>
    <property type="evidence" value="ECO:0007669"/>
    <property type="project" value="UniProtKB-KW"/>
</dbReference>
<dbReference type="EMBL" id="CP003235">
    <property type="protein sequence ID" value="AFC28957.1"/>
    <property type="molecule type" value="Genomic_DNA"/>
</dbReference>
<dbReference type="Gene3D" id="1.20.1270.50">
    <property type="entry name" value="Glycoside hydrolase family 38, central domain"/>
    <property type="match status" value="1"/>
</dbReference>
<dbReference type="HOGENOM" id="CLU_003442_1_1_9"/>
<gene>
    <name evidence="6" type="ORF">PM3016_2059</name>
</gene>
<dbReference type="Pfam" id="PF07748">
    <property type="entry name" value="Glyco_hydro_38C"/>
    <property type="match status" value="1"/>
</dbReference>
<comment type="similarity">
    <text evidence="1">Belongs to the glycosyl hydrolase 38 family.</text>
</comment>
<dbReference type="SUPFAM" id="SSF88688">
    <property type="entry name" value="Families 57/38 glycoside transferase middle domain"/>
    <property type="match status" value="1"/>
</dbReference>
<dbReference type="InterPro" id="IPR037094">
    <property type="entry name" value="Glyco_hydro_38_cen_sf"/>
</dbReference>
<dbReference type="InterPro" id="IPR041147">
    <property type="entry name" value="GH38_C"/>
</dbReference>
<dbReference type="InterPro" id="IPR027291">
    <property type="entry name" value="Glyco_hydro_38_N_sf"/>
</dbReference>
<sequence>MNKQKYWVVGNTHVDLAWKKGRHEMAEVFDMYITRVLDILDSHPKFTYTIEQAAHYRLLARRRPDLLARVKKYVQQGRLEMVGGMASTLETNLPHGECLVRNQALGLKWTKENLGVDVQTAWLIDTFGIHAQIPQLLRGFGFGRLMANRFGGNKNHDVFIARGIDGSEVLIAGRDVYSPFIKPGNVHWKFVQDWRDLDSLFEEAAADQGEGPFLVTAYTENEVLPSTRPNYHMERGNDGDNEGRWQYATLSSFFDAMESKAADWPVLHGDLNPEFTGTFSQRIQIRLRNRQVENLLLEAEKWAAWTQLNGWQKKLEEAWWEMAYIQFHDVFTGSHPTSVFKSLLKSLDEVEGAAQDVLDRAFQALRPSCSPDEDTSSILVFNGLPWQRRSLLVLPMTELEDHVPVGSSKERPVVYDVKDGNLRILLETPAMGTARLVMEPGSAVEPTGRTAERARIENEFLILECDSSSMIKRLIWKESGRVMIENAADLLTVQNDHGSFQIEEPHGAEIPLSVGEVELIQYEATAIGHRVVLKGSFTGIPVPGTEGTMTWQAELELLSGKPALYIRFRIHWQGEASRLRFNISSSLASSEGIYEIPFGTVTRKPYGTRGTSRGEWPAQRFVSIEEQGHGMALINTGAAGVEVNGGRITTTLLRAPKEEYAGMVPDDTSSQHGEHTFEFVLAPYSGTWSESAVLSLAQEVNVPLGKLLLAGAVRDQPEASSLMTLSPGHVVLSSVKAADDGSGELIIRVYETAGAACTARLKVHEAAEIWRTNLREERLDQVLLGQDETIELPLAPFEICTLRVKRKK</sequence>
<dbReference type="Pfam" id="PF01074">
    <property type="entry name" value="Glyco_hydro_38N"/>
    <property type="match status" value="1"/>
</dbReference>
<dbReference type="SMART" id="SM00872">
    <property type="entry name" value="Alpha-mann_mid"/>
    <property type="match status" value="1"/>
</dbReference>
<evidence type="ECO:0000313" key="7">
    <source>
        <dbReference type="Proteomes" id="UP000007523"/>
    </source>
</evidence>
<reference evidence="6 7" key="1">
    <citation type="journal article" date="2012" name="J. Bacteriol.">
        <title>Complete Genome Sequence of Paenibacillus mucilaginosus 3016, a Bacterium Functional as Microbial Fertilizer.</title>
        <authorList>
            <person name="Ma M."/>
            <person name="Wang Z."/>
            <person name="Li L."/>
            <person name="Jiang X."/>
            <person name="Guan D."/>
            <person name="Cao F."/>
            <person name="Chen H."/>
            <person name="Wang X."/>
            <person name="Shen D."/>
            <person name="Du B."/>
            <person name="Li J."/>
        </authorList>
    </citation>
    <scope>NUCLEOTIDE SEQUENCE [LARGE SCALE GENOMIC DNA]</scope>
    <source>
        <strain evidence="6 7">3016</strain>
    </source>
</reference>
<dbReference type="GO" id="GO:0004559">
    <property type="term" value="F:alpha-mannosidase activity"/>
    <property type="evidence" value="ECO:0007669"/>
    <property type="project" value="InterPro"/>
</dbReference>
<dbReference type="Gene3D" id="2.60.40.2220">
    <property type="match status" value="1"/>
</dbReference>
<evidence type="ECO:0000259" key="5">
    <source>
        <dbReference type="SMART" id="SM00872"/>
    </source>
</evidence>
<dbReference type="InterPro" id="IPR011330">
    <property type="entry name" value="Glyco_hydro/deAcase_b/a-brl"/>
</dbReference>
<dbReference type="AlphaFoldDB" id="H6NCM8"/>
<dbReference type="Gene3D" id="3.20.110.10">
    <property type="entry name" value="Glycoside hydrolase 38, N terminal domain"/>
    <property type="match status" value="1"/>
</dbReference>
<evidence type="ECO:0000256" key="1">
    <source>
        <dbReference type="ARBA" id="ARBA00009792"/>
    </source>
</evidence>
<dbReference type="InterPro" id="IPR028995">
    <property type="entry name" value="Glyco_hydro_57/38_cen_sf"/>
</dbReference>
<dbReference type="Proteomes" id="UP000007523">
    <property type="component" value="Chromosome"/>
</dbReference>